<dbReference type="AlphaFoldDB" id="A0A4Y7SET8"/>
<evidence type="ECO:0000256" key="1">
    <source>
        <dbReference type="SAM" id="MobiDB-lite"/>
    </source>
</evidence>
<name>A0A4Y7SET8_COPMI</name>
<feature type="compositionally biased region" description="Low complexity" evidence="1">
    <location>
        <begin position="68"/>
        <end position="80"/>
    </location>
</feature>
<keyword evidence="3" id="KW-1185">Reference proteome</keyword>
<sequence>MPATEPDLAPRMPLLCLGYPTRSPSLLGRLDVRRPTLTYRYSLCFEPRRGEGVTSERGAYLSRPCYPSPSSTSESPDSAAPRPPLLRIPNPLHSRDFGLPSIYLRRSSRYIQDRRGRLYRRELAVSTVPPRCRWLCGPCSIACCRRLMTPVPRSESRDAIC</sequence>
<proteinExistence type="predicted"/>
<evidence type="ECO:0000313" key="3">
    <source>
        <dbReference type="Proteomes" id="UP000298030"/>
    </source>
</evidence>
<comment type="caution">
    <text evidence="2">The sequence shown here is derived from an EMBL/GenBank/DDBJ whole genome shotgun (WGS) entry which is preliminary data.</text>
</comment>
<dbReference type="EMBL" id="QPFP01000144">
    <property type="protein sequence ID" value="TEB20321.1"/>
    <property type="molecule type" value="Genomic_DNA"/>
</dbReference>
<evidence type="ECO:0000313" key="2">
    <source>
        <dbReference type="EMBL" id="TEB20321.1"/>
    </source>
</evidence>
<reference evidence="2 3" key="1">
    <citation type="journal article" date="2019" name="Nat. Ecol. Evol.">
        <title>Megaphylogeny resolves global patterns of mushroom evolution.</title>
        <authorList>
            <person name="Varga T."/>
            <person name="Krizsan K."/>
            <person name="Foldi C."/>
            <person name="Dima B."/>
            <person name="Sanchez-Garcia M."/>
            <person name="Sanchez-Ramirez S."/>
            <person name="Szollosi G.J."/>
            <person name="Szarkandi J.G."/>
            <person name="Papp V."/>
            <person name="Albert L."/>
            <person name="Andreopoulos W."/>
            <person name="Angelini C."/>
            <person name="Antonin V."/>
            <person name="Barry K.W."/>
            <person name="Bougher N.L."/>
            <person name="Buchanan P."/>
            <person name="Buyck B."/>
            <person name="Bense V."/>
            <person name="Catcheside P."/>
            <person name="Chovatia M."/>
            <person name="Cooper J."/>
            <person name="Damon W."/>
            <person name="Desjardin D."/>
            <person name="Finy P."/>
            <person name="Geml J."/>
            <person name="Haridas S."/>
            <person name="Hughes K."/>
            <person name="Justo A."/>
            <person name="Karasinski D."/>
            <person name="Kautmanova I."/>
            <person name="Kiss B."/>
            <person name="Kocsube S."/>
            <person name="Kotiranta H."/>
            <person name="LaButti K.M."/>
            <person name="Lechner B.E."/>
            <person name="Liimatainen K."/>
            <person name="Lipzen A."/>
            <person name="Lukacs Z."/>
            <person name="Mihaltcheva S."/>
            <person name="Morgado L.N."/>
            <person name="Niskanen T."/>
            <person name="Noordeloos M.E."/>
            <person name="Ohm R.A."/>
            <person name="Ortiz-Santana B."/>
            <person name="Ovrebo C."/>
            <person name="Racz N."/>
            <person name="Riley R."/>
            <person name="Savchenko A."/>
            <person name="Shiryaev A."/>
            <person name="Soop K."/>
            <person name="Spirin V."/>
            <person name="Szebenyi C."/>
            <person name="Tomsovsky M."/>
            <person name="Tulloss R.E."/>
            <person name="Uehling J."/>
            <person name="Grigoriev I.V."/>
            <person name="Vagvolgyi C."/>
            <person name="Papp T."/>
            <person name="Martin F.M."/>
            <person name="Miettinen O."/>
            <person name="Hibbett D.S."/>
            <person name="Nagy L.G."/>
        </authorList>
    </citation>
    <scope>NUCLEOTIDE SEQUENCE [LARGE SCALE GENOMIC DNA]</scope>
    <source>
        <strain evidence="2 3">FP101781</strain>
    </source>
</reference>
<gene>
    <name evidence="2" type="ORF">FA13DRAFT_242627</name>
</gene>
<feature type="region of interest" description="Disordered" evidence="1">
    <location>
        <begin position="55"/>
        <end position="84"/>
    </location>
</feature>
<dbReference type="Proteomes" id="UP000298030">
    <property type="component" value="Unassembled WGS sequence"/>
</dbReference>
<protein>
    <submittedName>
        <fullName evidence="2">Uncharacterized protein</fullName>
    </submittedName>
</protein>
<accession>A0A4Y7SET8</accession>
<organism evidence="2 3">
    <name type="scientific">Coprinellus micaceus</name>
    <name type="common">Glistening ink-cap mushroom</name>
    <name type="synonym">Coprinus micaceus</name>
    <dbReference type="NCBI Taxonomy" id="71717"/>
    <lineage>
        <taxon>Eukaryota</taxon>
        <taxon>Fungi</taxon>
        <taxon>Dikarya</taxon>
        <taxon>Basidiomycota</taxon>
        <taxon>Agaricomycotina</taxon>
        <taxon>Agaricomycetes</taxon>
        <taxon>Agaricomycetidae</taxon>
        <taxon>Agaricales</taxon>
        <taxon>Agaricineae</taxon>
        <taxon>Psathyrellaceae</taxon>
        <taxon>Coprinellus</taxon>
    </lineage>
</organism>